<reference evidence="2" key="1">
    <citation type="submission" date="2021-11" db="EMBL/GenBank/DDBJ databases">
        <authorList>
            <person name="Herlambang A."/>
            <person name="Guo Y."/>
            <person name="Takashima Y."/>
            <person name="Nishizawa T."/>
        </authorList>
    </citation>
    <scope>NUCLEOTIDE SEQUENCE</scope>
    <source>
        <strain evidence="2">E1425</strain>
    </source>
</reference>
<dbReference type="Pfam" id="PF13910">
    <property type="entry name" value="DUF4209"/>
    <property type="match status" value="1"/>
</dbReference>
<keyword evidence="3" id="KW-1185">Reference proteome</keyword>
<dbReference type="InterPro" id="IPR025209">
    <property type="entry name" value="DUF4209"/>
</dbReference>
<dbReference type="AlphaFoldDB" id="A0A9P3HER9"/>
<dbReference type="EMBL" id="BQFW01000010">
    <property type="protein sequence ID" value="GJJ74987.1"/>
    <property type="molecule type" value="Genomic_DNA"/>
</dbReference>
<evidence type="ECO:0000313" key="2">
    <source>
        <dbReference type="EMBL" id="GJJ74987.1"/>
    </source>
</evidence>
<name>A0A9P3HER9_9FUNG</name>
<evidence type="ECO:0000313" key="3">
    <source>
        <dbReference type="Proteomes" id="UP000827284"/>
    </source>
</evidence>
<organism evidence="2 3">
    <name type="scientific">Entomortierella parvispora</name>
    <dbReference type="NCBI Taxonomy" id="205924"/>
    <lineage>
        <taxon>Eukaryota</taxon>
        <taxon>Fungi</taxon>
        <taxon>Fungi incertae sedis</taxon>
        <taxon>Mucoromycota</taxon>
        <taxon>Mortierellomycotina</taxon>
        <taxon>Mortierellomycetes</taxon>
        <taxon>Mortierellales</taxon>
        <taxon>Mortierellaceae</taxon>
        <taxon>Entomortierella</taxon>
    </lineage>
</organism>
<gene>
    <name evidence="2" type="ORF">EMPS_07345</name>
</gene>
<reference evidence="2" key="2">
    <citation type="journal article" date="2022" name="Microbiol. Resour. Announc.">
        <title>Whole-Genome Sequence of Entomortierella parvispora E1425, a Mucoromycotan Fungus Associated with Burkholderiaceae-Related Endosymbiotic Bacteria.</title>
        <authorList>
            <person name="Herlambang A."/>
            <person name="Guo Y."/>
            <person name="Takashima Y."/>
            <person name="Narisawa K."/>
            <person name="Ohta H."/>
            <person name="Nishizawa T."/>
        </authorList>
    </citation>
    <scope>NUCLEOTIDE SEQUENCE</scope>
    <source>
        <strain evidence="2">E1425</strain>
    </source>
</reference>
<protein>
    <recommendedName>
        <fullName evidence="1">DUF4209 domain-containing protein</fullName>
    </recommendedName>
</protein>
<comment type="caution">
    <text evidence="2">The sequence shown here is derived from an EMBL/GenBank/DDBJ whole genome shotgun (WGS) entry which is preliminary data.</text>
</comment>
<dbReference type="InterPro" id="IPR039635">
    <property type="entry name" value="ERMARD"/>
</dbReference>
<dbReference type="OrthoDB" id="49386at2759"/>
<evidence type="ECO:0000259" key="1">
    <source>
        <dbReference type="Pfam" id="PF13910"/>
    </source>
</evidence>
<proteinExistence type="predicted"/>
<feature type="domain" description="DUF4209" evidence="1">
    <location>
        <begin position="139"/>
        <end position="221"/>
    </location>
</feature>
<accession>A0A9P3HER9</accession>
<dbReference type="PANTHER" id="PTHR31701:SF2">
    <property type="entry name" value="ENDOPLASMIC RETICULUM MEMBRANE-ASSOCIATED RNA DEGRADATION PROTEIN"/>
    <property type="match status" value="1"/>
</dbReference>
<dbReference type="PANTHER" id="PTHR31701">
    <property type="entry name" value="ENDOPLASMIC RETICULUM MEMBRANE-ASSOCIATED RNA DEGRADATION PROTEIN"/>
    <property type="match status" value="1"/>
</dbReference>
<dbReference type="Proteomes" id="UP000827284">
    <property type="component" value="Unassembled WGS sequence"/>
</dbReference>
<sequence>MTPIPRAYLPPFVWDLVYFDRHSLSSYTAVTAGTNFLATNGLLVLDALQPGSVLPEVVLHGQVTTAPEPQDLDPFKHACVEVLSSLQNLIGQEGSLAKLYSEQLSWMSESSQKSCEIWFDLFMVGSFDQAWLVGSTVLEQLLGTIICSLQGPDTFVPFLVRDLLSVPCLTKCIPRRLIQGLKTMLGSPTTLNIRNLLWHGFITPQDAIPLDAYGAMLLAMTMTIASTAQGKLKVTPRTRHLLPKLYYHLSTQGGVSDTCEEDFHRLYESAIYDLPIPSPNIIEAPNALRDLVDESAFVTPGTKGQWRSAIHHIEIGSKTPFLFVMTTLPLIEHSLRLLFVDINECKEDRRAALIAGEYYVTLDVILNSTIPAEFFSPDSPVLSKYDAEHIPNELFVALGPSMVNLLSDLFLLPYGPRLRDRTSHGELNIFLGRDIRGDPWFHCYLGLVLHLFRQHIPAHQLANDHLTPACTRCEDWIDQYSRTRFDEWSALKKEATQCLFSLTKYRSIAKMLDDGTTKQWIRQIDRQGCDQATIFPDLERMSWLSTKDQLVACARAWPESNPQSPFGSNISAWILILQSIQVATDRVTTKIATFTEQLERRQLSSRARRQFEQMRPIIPGLLGMLADCLVLIEYLVFSGVVESTLDNTTALQGTKTVAISKGTTVMTSTGGDMAIDRSSVGEIQLRLRITTFVDKFVSLFERVKLELIESAWEQMDREVRPLMGLEHIIPE</sequence>